<sequence length="106" mass="11057">MFLGNREGESSSSKERDEASRDNKSEDSHSSAADLQISTSSPQGTQPPCASSIPASLGVMPKVSRTPTPPKAFSTHHEARKQSVPEGGNKGPSSHGEEKATGPPCL</sequence>
<feature type="compositionally biased region" description="Basic and acidic residues" evidence="1">
    <location>
        <begin position="1"/>
        <end position="29"/>
    </location>
</feature>
<dbReference type="AlphaFoldDB" id="A0AAE1BU11"/>
<dbReference type="Proteomes" id="UP001286313">
    <property type="component" value="Unassembled WGS sequence"/>
</dbReference>
<proteinExistence type="predicted"/>
<evidence type="ECO:0000256" key="1">
    <source>
        <dbReference type="SAM" id="MobiDB-lite"/>
    </source>
</evidence>
<gene>
    <name evidence="2" type="ORF">Pcinc_038624</name>
</gene>
<feature type="region of interest" description="Disordered" evidence="1">
    <location>
        <begin position="1"/>
        <end position="106"/>
    </location>
</feature>
<evidence type="ECO:0000313" key="3">
    <source>
        <dbReference type="Proteomes" id="UP001286313"/>
    </source>
</evidence>
<accession>A0AAE1BU11</accession>
<organism evidence="2 3">
    <name type="scientific">Petrolisthes cinctipes</name>
    <name type="common">Flat porcelain crab</name>
    <dbReference type="NCBI Taxonomy" id="88211"/>
    <lineage>
        <taxon>Eukaryota</taxon>
        <taxon>Metazoa</taxon>
        <taxon>Ecdysozoa</taxon>
        <taxon>Arthropoda</taxon>
        <taxon>Crustacea</taxon>
        <taxon>Multicrustacea</taxon>
        <taxon>Malacostraca</taxon>
        <taxon>Eumalacostraca</taxon>
        <taxon>Eucarida</taxon>
        <taxon>Decapoda</taxon>
        <taxon>Pleocyemata</taxon>
        <taxon>Anomura</taxon>
        <taxon>Galatheoidea</taxon>
        <taxon>Porcellanidae</taxon>
        <taxon>Petrolisthes</taxon>
    </lineage>
</organism>
<keyword evidence="3" id="KW-1185">Reference proteome</keyword>
<comment type="caution">
    <text evidence="2">The sequence shown here is derived from an EMBL/GenBank/DDBJ whole genome shotgun (WGS) entry which is preliminary data.</text>
</comment>
<evidence type="ECO:0000313" key="2">
    <source>
        <dbReference type="EMBL" id="KAK3854935.1"/>
    </source>
</evidence>
<dbReference type="EMBL" id="JAWQEG010006411">
    <property type="protein sequence ID" value="KAK3854935.1"/>
    <property type="molecule type" value="Genomic_DNA"/>
</dbReference>
<feature type="compositionally biased region" description="Polar residues" evidence="1">
    <location>
        <begin position="30"/>
        <end position="49"/>
    </location>
</feature>
<reference evidence="2" key="1">
    <citation type="submission" date="2023-10" db="EMBL/GenBank/DDBJ databases">
        <title>Genome assemblies of two species of porcelain crab, Petrolisthes cinctipes and Petrolisthes manimaculis (Anomura: Porcellanidae).</title>
        <authorList>
            <person name="Angst P."/>
        </authorList>
    </citation>
    <scope>NUCLEOTIDE SEQUENCE</scope>
    <source>
        <strain evidence="2">PB745_01</strain>
        <tissue evidence="2">Gill</tissue>
    </source>
</reference>
<protein>
    <submittedName>
        <fullName evidence="2">Uncharacterized protein</fullName>
    </submittedName>
</protein>
<name>A0AAE1BU11_PETCI</name>